<dbReference type="InterPro" id="IPR021205">
    <property type="entry name" value="Lanti_perm_SpaE/MutE/EpiE-like"/>
</dbReference>
<feature type="transmembrane region" description="Helical" evidence="1">
    <location>
        <begin position="158"/>
        <end position="180"/>
    </location>
</feature>
<feature type="transmembrane region" description="Helical" evidence="1">
    <location>
        <begin position="47"/>
        <end position="66"/>
    </location>
</feature>
<comment type="caution">
    <text evidence="2">The sequence shown here is derived from an EMBL/GenBank/DDBJ whole genome shotgun (WGS) entry which is preliminary data.</text>
</comment>
<dbReference type="CDD" id="cd21807">
    <property type="entry name" value="ABC-2_lan_permease_MutE_EpiE-like"/>
    <property type="match status" value="1"/>
</dbReference>
<feature type="transmembrane region" description="Helical" evidence="1">
    <location>
        <begin position="21"/>
        <end position="41"/>
    </location>
</feature>
<sequence>MRNYIKAENLKFKRTFSRKMIVFVPLLNIGLSFLLNTQYFVPGTFNWWSIIFIPVMIALLCSLSHQKEKKASNYNSTYSLPIDLGKLWFAKIMVIMTYSLLSQLAFLVFMYGMGFVIPNFTFISLSTISASLLLWVTSLWQIPLCLMVAKKLGGTAAVMLNLFGTLVLGIMPASSSFWWVSPWSWPIRMMCPTIGIHPNGTYLEINDPLLSWWVIPPAVIIAILLFMILSFLTSHLFASSTNDKMKKQEVL</sequence>
<dbReference type="OrthoDB" id="9776525at2"/>
<organism evidence="2 3">
    <name type="scientific">Robertmurraya siralis</name>
    <dbReference type="NCBI Taxonomy" id="77777"/>
    <lineage>
        <taxon>Bacteria</taxon>
        <taxon>Bacillati</taxon>
        <taxon>Bacillota</taxon>
        <taxon>Bacilli</taxon>
        <taxon>Bacillales</taxon>
        <taxon>Bacillaceae</taxon>
        <taxon>Robertmurraya</taxon>
    </lineage>
</organism>
<dbReference type="RefSeq" id="WP_095309353.1">
    <property type="nucleotide sequence ID" value="NZ_BORC01000004.1"/>
</dbReference>
<reference evidence="2" key="1">
    <citation type="submission" date="2021-03" db="EMBL/GenBank/DDBJ databases">
        <title>Antimicrobial resistance genes in bacteria isolated from Japanese honey, and their potential for conferring macrolide and lincosamide resistance in the American foulbrood pathogen Paenibacillus larvae.</title>
        <authorList>
            <person name="Okamoto M."/>
            <person name="Kumagai M."/>
            <person name="Kanamori H."/>
            <person name="Takamatsu D."/>
        </authorList>
    </citation>
    <scope>NUCLEOTIDE SEQUENCE</scope>
    <source>
        <strain evidence="2">J27TS8</strain>
    </source>
</reference>
<dbReference type="Proteomes" id="UP000682111">
    <property type="component" value="Unassembled WGS sequence"/>
</dbReference>
<dbReference type="AlphaFoldDB" id="A0A920BUJ4"/>
<evidence type="ECO:0000256" key="1">
    <source>
        <dbReference type="SAM" id="Phobius"/>
    </source>
</evidence>
<feature type="transmembrane region" description="Helical" evidence="1">
    <location>
        <begin position="123"/>
        <end position="146"/>
    </location>
</feature>
<accession>A0A920BUJ4</accession>
<keyword evidence="1" id="KW-0812">Transmembrane</keyword>
<keyword evidence="3" id="KW-1185">Reference proteome</keyword>
<protein>
    <submittedName>
        <fullName evidence="2">Multidrug ABC transporter permease</fullName>
    </submittedName>
</protein>
<name>A0A920BUJ4_9BACI</name>
<keyword evidence="1" id="KW-1133">Transmembrane helix</keyword>
<evidence type="ECO:0000313" key="2">
    <source>
        <dbReference type="EMBL" id="GIN62661.1"/>
    </source>
</evidence>
<keyword evidence="1" id="KW-0472">Membrane</keyword>
<proteinExistence type="predicted"/>
<dbReference type="EMBL" id="BORC01000004">
    <property type="protein sequence ID" value="GIN62661.1"/>
    <property type="molecule type" value="Genomic_DNA"/>
</dbReference>
<evidence type="ECO:0000313" key="3">
    <source>
        <dbReference type="Proteomes" id="UP000682111"/>
    </source>
</evidence>
<gene>
    <name evidence="2" type="ORF">J27TS8_26540</name>
</gene>
<dbReference type="NCBIfam" id="TIGR03732">
    <property type="entry name" value="lanti_perm_MutE"/>
    <property type="match status" value="1"/>
</dbReference>
<feature type="transmembrane region" description="Helical" evidence="1">
    <location>
        <begin position="212"/>
        <end position="238"/>
    </location>
</feature>
<feature type="transmembrane region" description="Helical" evidence="1">
    <location>
        <begin position="87"/>
        <end position="111"/>
    </location>
</feature>
<dbReference type="Pfam" id="PF12730">
    <property type="entry name" value="ABC2_membrane_4"/>
    <property type="match status" value="1"/>
</dbReference>